<evidence type="ECO:0000256" key="4">
    <source>
        <dbReference type="ARBA" id="ARBA00022777"/>
    </source>
</evidence>
<dbReference type="UniPathway" id="UPA00588">
    <property type="reaction ID" value="UER00649"/>
</dbReference>
<comment type="catalytic activity">
    <reaction evidence="5 7">
        <text>AMP + ATP = 2 ADP</text>
        <dbReference type="Rhea" id="RHEA:12973"/>
        <dbReference type="ChEBI" id="CHEBI:30616"/>
        <dbReference type="ChEBI" id="CHEBI:456215"/>
        <dbReference type="ChEBI" id="CHEBI:456216"/>
        <dbReference type="EC" id="2.7.4.3"/>
    </reaction>
</comment>
<feature type="region of interest" description="NMP" evidence="5">
    <location>
        <begin position="28"/>
        <end position="57"/>
    </location>
</feature>
<feature type="binding site" evidence="5">
    <location>
        <position position="124"/>
    </location>
    <ligand>
        <name>Zn(2+)</name>
        <dbReference type="ChEBI" id="CHEBI:29105"/>
        <note>structural</note>
    </ligand>
</feature>
<feature type="binding site" evidence="5">
    <location>
        <position position="166"/>
    </location>
    <ligand>
        <name>AMP</name>
        <dbReference type="ChEBI" id="CHEBI:456215"/>
    </ligand>
</feature>
<evidence type="ECO:0000256" key="1">
    <source>
        <dbReference type="ARBA" id="ARBA00022679"/>
    </source>
</evidence>
<comment type="caution">
    <text evidence="5">Lacks conserved residue(s) required for the propagation of feature annotation.</text>
</comment>
<keyword evidence="5" id="KW-0963">Cytoplasm</keyword>
<evidence type="ECO:0000256" key="5">
    <source>
        <dbReference type="HAMAP-Rule" id="MF_00235"/>
    </source>
</evidence>
<dbReference type="EMBL" id="LANP01000025">
    <property type="protein sequence ID" value="KJV55263.1"/>
    <property type="molecule type" value="Genomic_DNA"/>
</dbReference>
<feature type="binding site" evidence="5">
    <location>
        <begin position="55"/>
        <end position="57"/>
    </location>
    <ligand>
        <name>AMP</name>
        <dbReference type="ChEBI" id="CHEBI:456215"/>
    </ligand>
</feature>
<dbReference type="GO" id="GO:0004017">
    <property type="term" value="F:AMP kinase activity"/>
    <property type="evidence" value="ECO:0007669"/>
    <property type="project" value="UniProtKB-UniRule"/>
</dbReference>
<dbReference type="InterPro" id="IPR000850">
    <property type="entry name" value="Adenylat/UMP-CMP_kin"/>
</dbReference>
<feature type="domain" description="Adenylate kinase active site lid" evidence="8">
    <location>
        <begin position="121"/>
        <end position="157"/>
    </location>
</feature>
<dbReference type="SUPFAM" id="SSF57774">
    <property type="entry name" value="Microbial and mitochondrial ADK, insert 'zinc finger' domain"/>
    <property type="match status" value="1"/>
</dbReference>
<comment type="similarity">
    <text evidence="5 6">Belongs to the adenylate kinase family.</text>
</comment>
<keyword evidence="1 5" id="KW-0808">Transferase</keyword>
<dbReference type="Pfam" id="PF05191">
    <property type="entry name" value="ADK_lid"/>
    <property type="match status" value="1"/>
</dbReference>
<comment type="domain">
    <text evidence="5">Consists of three domains, a large central CORE domain and two small peripheral domains, NMPbind and LID, which undergo movements during catalysis. The LID domain closes over the site of phosphoryl transfer upon ATP binding. Assembling and dissambling the active center during each catalytic cycle provides an effective means to prevent ATP hydrolysis. Some bacteria have evolved a zinc-coordinating structure that stabilizes the LID domain.</text>
</comment>
<dbReference type="PRINTS" id="PR00094">
    <property type="entry name" value="ADENYLTKNASE"/>
</dbReference>
<evidence type="ECO:0000313" key="9">
    <source>
        <dbReference type="EMBL" id="KJV55263.1"/>
    </source>
</evidence>
<gene>
    <name evidence="5" type="primary">adk</name>
    <name evidence="9" type="ORF">OCHUTO_0912</name>
</gene>
<accession>A0A0F3MHM1</accession>
<feature type="binding site" evidence="5">
    <location>
        <position position="90"/>
    </location>
    <ligand>
        <name>AMP</name>
        <dbReference type="ChEBI" id="CHEBI:456215"/>
    </ligand>
</feature>
<evidence type="ECO:0000256" key="6">
    <source>
        <dbReference type="RuleBase" id="RU003330"/>
    </source>
</evidence>
<dbReference type="PATRIC" id="fig|1359168.3.peg.640"/>
<keyword evidence="5" id="KW-0479">Metal-binding</keyword>
<dbReference type="PROSITE" id="PS00113">
    <property type="entry name" value="ADENYLATE_KINASE"/>
    <property type="match status" value="1"/>
</dbReference>
<dbReference type="NCBIfam" id="TIGR01351">
    <property type="entry name" value="adk"/>
    <property type="match status" value="1"/>
</dbReference>
<dbReference type="InterPro" id="IPR036193">
    <property type="entry name" value="ADK_active_lid_dom_sf"/>
</dbReference>
<evidence type="ECO:0000256" key="3">
    <source>
        <dbReference type="ARBA" id="ARBA00022741"/>
    </source>
</evidence>
<feature type="binding site" evidence="5">
    <location>
        <position position="121"/>
    </location>
    <ligand>
        <name>ATP</name>
        <dbReference type="ChEBI" id="CHEBI:30616"/>
    </ligand>
</feature>
<keyword evidence="4 5" id="KW-0418">Kinase</keyword>
<dbReference type="CDD" id="cd01428">
    <property type="entry name" value="ADK"/>
    <property type="match status" value="1"/>
</dbReference>
<dbReference type="STRING" id="1359168.OCHUTO_0912"/>
<keyword evidence="10" id="KW-1185">Reference proteome</keyword>
<name>A0A0F3MHM1_9RICK</name>
<dbReference type="OrthoDB" id="9805030at2"/>
<feature type="binding site" evidence="5">
    <location>
        <begin position="130"/>
        <end position="131"/>
    </location>
    <ligand>
        <name>ATP</name>
        <dbReference type="ChEBI" id="CHEBI:30616"/>
    </ligand>
</feature>
<dbReference type="GO" id="GO:0044209">
    <property type="term" value="P:AMP salvage"/>
    <property type="evidence" value="ECO:0007669"/>
    <property type="project" value="UniProtKB-UniRule"/>
</dbReference>
<dbReference type="RefSeq" id="WP_045797507.1">
    <property type="nucleotide sequence ID" value="NZ_LANP01000025.1"/>
</dbReference>
<comment type="subunit">
    <text evidence="5 7">Monomer.</text>
</comment>
<dbReference type="HAMAP" id="MF_00235">
    <property type="entry name" value="Adenylate_kinase_Adk"/>
    <property type="match status" value="1"/>
</dbReference>
<dbReference type="GO" id="GO:0005524">
    <property type="term" value="F:ATP binding"/>
    <property type="evidence" value="ECO:0007669"/>
    <property type="project" value="UniProtKB-UniRule"/>
</dbReference>
<dbReference type="SUPFAM" id="SSF52540">
    <property type="entry name" value="P-loop containing nucleoside triphosphate hydrolases"/>
    <property type="match status" value="1"/>
</dbReference>
<dbReference type="Gene3D" id="3.40.50.300">
    <property type="entry name" value="P-loop containing nucleotide triphosphate hydrolases"/>
    <property type="match status" value="1"/>
</dbReference>
<protein>
    <recommendedName>
        <fullName evidence="5 7">Adenylate kinase</fullName>
        <shortName evidence="5">AK</shortName>
        <ecNumber evidence="5 7">2.7.4.3</ecNumber>
    </recommendedName>
    <alternativeName>
        <fullName evidence="5">ATP-AMP transphosphorylase</fullName>
    </alternativeName>
    <alternativeName>
        <fullName evidence="5">ATP:AMP phosphotransferase</fullName>
    </alternativeName>
    <alternativeName>
        <fullName evidence="5">Adenylate monophosphate kinase</fullName>
    </alternativeName>
</protein>
<dbReference type="InterPro" id="IPR033690">
    <property type="entry name" value="Adenylat_kinase_CS"/>
</dbReference>
<dbReference type="EC" id="2.7.4.3" evidence="5 7"/>
<evidence type="ECO:0000256" key="7">
    <source>
        <dbReference type="RuleBase" id="RU003331"/>
    </source>
</evidence>
<dbReference type="PANTHER" id="PTHR23359">
    <property type="entry name" value="NUCLEOTIDE KINASE"/>
    <property type="match status" value="1"/>
</dbReference>
<evidence type="ECO:0000259" key="8">
    <source>
        <dbReference type="Pfam" id="PF05191"/>
    </source>
</evidence>
<comment type="subcellular location">
    <subcellularLocation>
        <location evidence="5 7">Cytoplasm</location>
    </subcellularLocation>
</comment>
<feature type="binding site" evidence="5">
    <location>
        <position position="144"/>
    </location>
    <ligand>
        <name>Zn(2+)</name>
        <dbReference type="ChEBI" id="CHEBI:29105"/>
        <note>structural</note>
    </ligand>
</feature>
<keyword evidence="5" id="KW-0862">Zinc</keyword>
<comment type="caution">
    <text evidence="9">The sequence shown here is derived from an EMBL/GenBank/DDBJ whole genome shotgun (WGS) entry which is preliminary data.</text>
</comment>
<feature type="binding site" evidence="5">
    <location>
        <position position="127"/>
    </location>
    <ligand>
        <name>Zn(2+)</name>
        <dbReference type="ChEBI" id="CHEBI:29105"/>
        <note>structural</note>
    </ligand>
</feature>
<dbReference type="GO" id="GO:0008270">
    <property type="term" value="F:zinc ion binding"/>
    <property type="evidence" value="ECO:0007669"/>
    <property type="project" value="UniProtKB-UniRule"/>
</dbReference>
<evidence type="ECO:0000313" key="10">
    <source>
        <dbReference type="Proteomes" id="UP000033616"/>
    </source>
</evidence>
<feature type="binding site" evidence="5">
    <location>
        <begin position="83"/>
        <end position="86"/>
    </location>
    <ligand>
        <name>AMP</name>
        <dbReference type="ChEBI" id="CHEBI:456215"/>
    </ligand>
</feature>
<evidence type="ECO:0000256" key="2">
    <source>
        <dbReference type="ARBA" id="ARBA00022727"/>
    </source>
</evidence>
<dbReference type="InterPro" id="IPR007862">
    <property type="entry name" value="Adenylate_kinase_lid-dom"/>
</dbReference>
<feature type="binding site" evidence="5">
    <location>
        <begin position="10"/>
        <end position="15"/>
    </location>
    <ligand>
        <name>ATP</name>
        <dbReference type="ChEBI" id="CHEBI:30616"/>
    </ligand>
</feature>
<dbReference type="InterPro" id="IPR006259">
    <property type="entry name" value="Adenyl_kin_sub"/>
</dbReference>
<dbReference type="GO" id="GO:0005737">
    <property type="term" value="C:cytoplasm"/>
    <property type="evidence" value="ECO:0007669"/>
    <property type="project" value="UniProtKB-SubCell"/>
</dbReference>
<comment type="pathway">
    <text evidence="5">Purine metabolism; AMP biosynthesis via salvage pathway; AMP from ADP: step 1/1.</text>
</comment>
<keyword evidence="5 7" id="KW-0067">ATP-binding</keyword>
<feature type="binding site" evidence="5">
    <location>
        <position position="34"/>
    </location>
    <ligand>
        <name>AMP</name>
        <dbReference type="ChEBI" id="CHEBI:456215"/>
    </ligand>
</feature>
<keyword evidence="3 5" id="KW-0547">Nucleotide-binding</keyword>
<dbReference type="Proteomes" id="UP000033616">
    <property type="component" value="Unassembled WGS sequence"/>
</dbReference>
<proteinExistence type="inferred from homology"/>
<feature type="binding site" evidence="5">
    <location>
        <position position="155"/>
    </location>
    <ligand>
        <name>AMP</name>
        <dbReference type="ChEBI" id="CHEBI:456215"/>
    </ligand>
</feature>
<keyword evidence="2 5" id="KW-0545">Nucleotide biosynthesis</keyword>
<feature type="binding site" evidence="5">
    <location>
        <position position="147"/>
    </location>
    <ligand>
        <name>Zn(2+)</name>
        <dbReference type="ChEBI" id="CHEBI:29105"/>
        <note>structural</note>
    </ligand>
</feature>
<organism evidence="9 10">
    <name type="scientific">Orientia chuto str. Dubai</name>
    <dbReference type="NCBI Taxonomy" id="1359168"/>
    <lineage>
        <taxon>Bacteria</taxon>
        <taxon>Pseudomonadati</taxon>
        <taxon>Pseudomonadota</taxon>
        <taxon>Alphaproteobacteria</taxon>
        <taxon>Rickettsiales</taxon>
        <taxon>Rickettsiaceae</taxon>
        <taxon>Rickettsieae</taxon>
        <taxon>Orientia</taxon>
    </lineage>
</organism>
<dbReference type="AlphaFoldDB" id="A0A0F3MHM1"/>
<comment type="function">
    <text evidence="5">Catalyzes the reversible transfer of the terminal phosphate group between ATP and AMP. Plays an important role in cellular energy homeostasis and in adenine nucleotide metabolism.</text>
</comment>
<dbReference type="InterPro" id="IPR027417">
    <property type="entry name" value="P-loop_NTPase"/>
</dbReference>
<reference evidence="9 10" key="1">
    <citation type="submission" date="2015-02" db="EMBL/GenBank/DDBJ databases">
        <title>Genome Sequencing of Rickettsiales.</title>
        <authorList>
            <person name="Daugherty S.C."/>
            <person name="Su Q."/>
            <person name="Abolude K."/>
            <person name="Beier-Sexton M."/>
            <person name="Carlyon J.A."/>
            <person name="Carter R."/>
            <person name="Day N.P."/>
            <person name="Dumler S.J."/>
            <person name="Dyachenko V."/>
            <person name="Godinez A."/>
            <person name="Kurtti T.J."/>
            <person name="Lichay M."/>
            <person name="Mullins K.E."/>
            <person name="Ott S."/>
            <person name="Pappas-Brown V."/>
            <person name="Paris D.H."/>
            <person name="Patel P."/>
            <person name="Richards A.L."/>
            <person name="Sadzewicz L."/>
            <person name="Sears K."/>
            <person name="Seidman D."/>
            <person name="Sengamalay N."/>
            <person name="Stenos J."/>
            <person name="Tallon L.J."/>
            <person name="Vincent G."/>
            <person name="Fraser C.M."/>
            <person name="Munderloh U."/>
            <person name="Dunning-Hotopp J.C."/>
        </authorList>
    </citation>
    <scope>NUCLEOTIDE SEQUENCE [LARGE SCALE GENOMIC DNA]</scope>
    <source>
        <strain evidence="9 10">Fuller</strain>
    </source>
</reference>
<dbReference type="Pfam" id="PF00406">
    <property type="entry name" value="ADK"/>
    <property type="match status" value="1"/>
</dbReference>
<feature type="binding site" evidence="5">
    <location>
        <position position="194"/>
    </location>
    <ligand>
        <name>ATP</name>
        <dbReference type="ChEBI" id="CHEBI:30616"/>
    </ligand>
</feature>
<sequence length="210" mass="23643">MILIFIGPPGSGKGTQAFLLSDDFSIISVGKALRAVMESNTEKADIVKNFVKHGRLVPSDITNKIVLDALKDIGQDKNIILDGYPRDIFQAEFLQKNLSMDFKVLFFDIDNAIVLLRLSGRISCNNCGKIYNKLYCMPKIDRVCDICGSSDFQNRVDDEESIIKSRLESYEQETLPLLEFYKAQNKLVLIDANQPAEVILKNIKKISGIY</sequence>